<dbReference type="SUPFAM" id="SSF51905">
    <property type="entry name" value="FAD/NAD(P)-binding domain"/>
    <property type="match status" value="2"/>
</dbReference>
<dbReference type="EMBL" id="JBIHMM010000003">
    <property type="protein sequence ID" value="MFH0254660.1"/>
    <property type="molecule type" value="Genomic_DNA"/>
</dbReference>
<evidence type="ECO:0000259" key="8">
    <source>
        <dbReference type="Pfam" id="PF07992"/>
    </source>
</evidence>
<evidence type="ECO:0000256" key="2">
    <source>
        <dbReference type="ARBA" id="ARBA00022741"/>
    </source>
</evidence>
<feature type="domain" description="FAD/NAD(P)-binding" evidence="8">
    <location>
        <begin position="62"/>
        <end position="348"/>
    </location>
</feature>
<dbReference type="InterPro" id="IPR023753">
    <property type="entry name" value="FAD/NAD-binding_dom"/>
</dbReference>
<sequence>MAPSRISPASSGAVTAATVPQSAVLFHRKPDAGPRCLRHLDKPRELRHLSGTMQSDIPLTRDLVLIGGGHAHALVLRRWGMNPLPGARLTLIDPTPKAPYTGMLPGHIAGHYPRTALDIDLGRLARFAGARLVTGRAVAIERAARRVSVEGRPDIAYDVLSIDIGITSAPMRLEGFDAHGIAAKPLGPFADRWQRFVEAVRSGSEKPLCAVLGAGVAGVELALAMQHRLFGVATRPQVHLLDTGAALTGVAPATQRILRRQLRSAGVHLIENAEIAKITHDSVELKGRDAIRSALTVAAAGARPWPWLADTGLDLTDGFVTVAPDLRSTSDPAIFAAGDCAHLAHAPRPKAGVYAVRAVPVLHHNLRAALMGESRMRRFEPQKRYLKLVSLGDKSAVADRGALGLSLPGLWHWKDRIDQKFMQKFRDLPAMPPAPLPREMAGGAARELSDHPMICGGCGAKVGPEALETALAGARTDLRDDVLIRPGDDAGALRIGGRIQVVSTDHLRAFTDDPWLMARIAALHALGDIWAMGAEPQAALVNIVLPRMSAQLQARTLAEIMSATKDVMSECGAEIIGGHTTQGAEMTIGYTVTGLMPEASTPIGVGGARPGDHIILTGALGTGVILAADMAGRADADVVTAALSHMSNSPQTAAQSLKSARAMTDVTGFGLAGHLAAMCRASDCGAKIDLAALPLLGGAEALLAAGRRSSLHAANRAHAAPRLADLDDAPRSEILFDPQTAGGFLAALAPEDAPNVLAALEAAGVQAADIGRMTPSEAGIRFR</sequence>
<dbReference type="NCBIfam" id="TIGR03169">
    <property type="entry name" value="Nterm_to_SelD"/>
    <property type="match status" value="1"/>
</dbReference>
<dbReference type="Gene3D" id="3.90.650.10">
    <property type="entry name" value="PurM-like C-terminal domain"/>
    <property type="match status" value="1"/>
</dbReference>
<evidence type="ECO:0000256" key="1">
    <source>
        <dbReference type="ARBA" id="ARBA00022679"/>
    </source>
</evidence>
<dbReference type="Gene3D" id="3.30.1330.10">
    <property type="entry name" value="PurM-like, N-terminal domain"/>
    <property type="match status" value="1"/>
</dbReference>
<accession>A0ABW7I8Z3</accession>
<dbReference type="PANTHER" id="PTHR10256">
    <property type="entry name" value="SELENIDE, WATER DIKINASE"/>
    <property type="match status" value="1"/>
</dbReference>
<evidence type="ECO:0000256" key="4">
    <source>
        <dbReference type="ARBA" id="ARBA00022840"/>
    </source>
</evidence>
<keyword evidence="2" id="KW-0547">Nucleotide-binding</keyword>
<dbReference type="InterPro" id="IPR004536">
    <property type="entry name" value="SPS/SelD"/>
</dbReference>
<feature type="domain" description="PurM-like C-terminal" evidence="7">
    <location>
        <begin position="609"/>
        <end position="777"/>
    </location>
</feature>
<keyword evidence="10" id="KW-1185">Reference proteome</keyword>
<evidence type="ECO:0000313" key="9">
    <source>
        <dbReference type="EMBL" id="MFH0254660.1"/>
    </source>
</evidence>
<dbReference type="InterPro" id="IPR036188">
    <property type="entry name" value="FAD/NAD-bd_sf"/>
</dbReference>
<dbReference type="Pfam" id="PF02769">
    <property type="entry name" value="AIRS_C"/>
    <property type="match status" value="1"/>
</dbReference>
<keyword evidence="5" id="KW-0711">Selenium</keyword>
<keyword evidence="1 9" id="KW-0808">Transferase</keyword>
<gene>
    <name evidence="9" type="primary">selD</name>
    <name evidence="9" type="ORF">ACGRVM_12210</name>
</gene>
<dbReference type="CDD" id="cd02195">
    <property type="entry name" value="SelD"/>
    <property type="match status" value="1"/>
</dbReference>
<dbReference type="InterPro" id="IPR036921">
    <property type="entry name" value="PurM-like_N_sf"/>
</dbReference>
<dbReference type="InterPro" id="IPR010918">
    <property type="entry name" value="PurM-like_C_dom"/>
</dbReference>
<dbReference type="SUPFAM" id="SSF55326">
    <property type="entry name" value="PurM N-terminal domain-like"/>
    <property type="match status" value="1"/>
</dbReference>
<dbReference type="EC" id="2.7.9.3" evidence="9"/>
<evidence type="ECO:0000256" key="5">
    <source>
        <dbReference type="ARBA" id="ARBA00023266"/>
    </source>
</evidence>
<dbReference type="RefSeq" id="WP_377172023.1">
    <property type="nucleotide sequence ID" value="NZ_JBHTJC010000003.1"/>
</dbReference>
<comment type="caution">
    <text evidence="9">The sequence shown here is derived from an EMBL/GenBank/DDBJ whole genome shotgun (WGS) entry which is preliminary data.</text>
</comment>
<dbReference type="InterPro" id="IPR016188">
    <property type="entry name" value="PurM-like_N"/>
</dbReference>
<keyword evidence="3" id="KW-0418">Kinase</keyword>
<name>A0ABW7I8Z3_9RHOB</name>
<protein>
    <submittedName>
        <fullName evidence="9">Selenide, water dikinase SelD</fullName>
        <ecNumber evidence="9">2.7.9.3</ecNumber>
    </submittedName>
</protein>
<evidence type="ECO:0000256" key="3">
    <source>
        <dbReference type="ARBA" id="ARBA00022777"/>
    </source>
</evidence>
<evidence type="ECO:0000259" key="7">
    <source>
        <dbReference type="Pfam" id="PF02769"/>
    </source>
</evidence>
<dbReference type="PANTHER" id="PTHR10256:SF0">
    <property type="entry name" value="INACTIVE SELENIDE, WATER DIKINASE-LIKE PROTEIN-RELATED"/>
    <property type="match status" value="1"/>
</dbReference>
<proteinExistence type="predicted"/>
<keyword evidence="4" id="KW-0067">ATP-binding</keyword>
<organism evidence="9 10">
    <name type="scientific">Roseovarius aquimarinus</name>
    <dbReference type="NCBI Taxonomy" id="1229156"/>
    <lineage>
        <taxon>Bacteria</taxon>
        <taxon>Pseudomonadati</taxon>
        <taxon>Pseudomonadota</taxon>
        <taxon>Alphaproteobacteria</taxon>
        <taxon>Rhodobacterales</taxon>
        <taxon>Roseobacteraceae</taxon>
        <taxon>Roseovarius</taxon>
    </lineage>
</organism>
<dbReference type="Pfam" id="PF00586">
    <property type="entry name" value="AIRS"/>
    <property type="match status" value="1"/>
</dbReference>
<dbReference type="Proteomes" id="UP001607157">
    <property type="component" value="Unassembled WGS sequence"/>
</dbReference>
<dbReference type="InterPro" id="IPR036676">
    <property type="entry name" value="PurM-like_C_sf"/>
</dbReference>
<dbReference type="NCBIfam" id="TIGR00476">
    <property type="entry name" value="selD"/>
    <property type="match status" value="1"/>
</dbReference>
<dbReference type="SUPFAM" id="SSF56042">
    <property type="entry name" value="PurM C-terminal domain-like"/>
    <property type="match status" value="1"/>
</dbReference>
<dbReference type="GO" id="GO:0004756">
    <property type="term" value="F:selenide, water dikinase activity"/>
    <property type="evidence" value="ECO:0007669"/>
    <property type="project" value="UniProtKB-EC"/>
</dbReference>
<reference evidence="9 10" key="1">
    <citation type="submission" date="2024-10" db="EMBL/GenBank/DDBJ databases">
        <authorList>
            <person name="Yang X.-N."/>
        </authorList>
    </citation>
    <scope>NUCLEOTIDE SEQUENCE [LARGE SCALE GENOMIC DNA]</scope>
    <source>
        <strain evidence="9 10">CAU 1059</strain>
    </source>
</reference>
<dbReference type="Gene3D" id="3.50.50.100">
    <property type="match status" value="1"/>
</dbReference>
<feature type="domain" description="PurM-like N-terminal" evidence="6">
    <location>
        <begin position="487"/>
        <end position="596"/>
    </location>
</feature>
<dbReference type="InterPro" id="IPR017584">
    <property type="entry name" value="Pyridine_nucleo_diS_OxRdtase_N"/>
</dbReference>
<dbReference type="Pfam" id="PF07992">
    <property type="entry name" value="Pyr_redox_2"/>
    <property type="match status" value="1"/>
</dbReference>
<evidence type="ECO:0000313" key="10">
    <source>
        <dbReference type="Proteomes" id="UP001607157"/>
    </source>
</evidence>
<evidence type="ECO:0000259" key="6">
    <source>
        <dbReference type="Pfam" id="PF00586"/>
    </source>
</evidence>